<dbReference type="InterPro" id="IPR003749">
    <property type="entry name" value="ThiS/MoaD-like"/>
</dbReference>
<evidence type="ECO:0000313" key="1">
    <source>
        <dbReference type="EMBL" id="QAY66519.1"/>
    </source>
</evidence>
<name>A0A4P6EXP6_9BACL</name>
<dbReference type="InterPro" id="IPR012675">
    <property type="entry name" value="Beta-grasp_dom_sf"/>
</dbReference>
<dbReference type="NCBIfam" id="TIGR01683">
    <property type="entry name" value="thiS"/>
    <property type="match status" value="1"/>
</dbReference>
<dbReference type="InterPro" id="IPR010035">
    <property type="entry name" value="Thi_S"/>
</dbReference>
<dbReference type="EMBL" id="CP035492">
    <property type="protein sequence ID" value="QAY66519.1"/>
    <property type="molecule type" value="Genomic_DNA"/>
</dbReference>
<dbReference type="PANTHER" id="PTHR34472:SF1">
    <property type="entry name" value="SULFUR CARRIER PROTEIN THIS"/>
    <property type="match status" value="1"/>
</dbReference>
<sequence length="65" mass="7112">MKLMINGGTHELDVQTVLQVVEHFGLTERPVVVEAGGTVLKKEQWADTQVYEGMVIELVQFVGGG</sequence>
<accession>A0A4P6EXP6</accession>
<gene>
    <name evidence="1" type="primary">thiS</name>
    <name evidence="1" type="ORF">ET464_08935</name>
</gene>
<dbReference type="InterPro" id="IPR016155">
    <property type="entry name" value="Mopterin_synth/thiamin_S_b"/>
</dbReference>
<dbReference type="AlphaFoldDB" id="A0A4P6EXP6"/>
<organism evidence="1 2">
    <name type="scientific">Paenibacillus protaetiae</name>
    <dbReference type="NCBI Taxonomy" id="2509456"/>
    <lineage>
        <taxon>Bacteria</taxon>
        <taxon>Bacillati</taxon>
        <taxon>Bacillota</taxon>
        <taxon>Bacilli</taxon>
        <taxon>Bacillales</taxon>
        <taxon>Paenibacillaceae</taxon>
        <taxon>Paenibacillus</taxon>
    </lineage>
</organism>
<dbReference type="KEGG" id="pprt:ET464_08935"/>
<evidence type="ECO:0000313" key="2">
    <source>
        <dbReference type="Proteomes" id="UP000293568"/>
    </source>
</evidence>
<dbReference type="Pfam" id="PF02597">
    <property type="entry name" value="ThiS"/>
    <property type="match status" value="1"/>
</dbReference>
<protein>
    <submittedName>
        <fullName evidence="1">Sulfur carrier protein ThiS</fullName>
    </submittedName>
</protein>
<dbReference type="SUPFAM" id="SSF54285">
    <property type="entry name" value="MoaD/ThiS"/>
    <property type="match status" value="1"/>
</dbReference>
<dbReference type="RefSeq" id="WP_129440188.1">
    <property type="nucleotide sequence ID" value="NZ_CP035492.1"/>
</dbReference>
<proteinExistence type="predicted"/>
<keyword evidence="2" id="KW-1185">Reference proteome</keyword>
<dbReference type="PANTHER" id="PTHR34472">
    <property type="entry name" value="SULFUR CARRIER PROTEIN THIS"/>
    <property type="match status" value="1"/>
</dbReference>
<dbReference type="Proteomes" id="UP000293568">
    <property type="component" value="Chromosome"/>
</dbReference>
<dbReference type="OrthoDB" id="9798559at2"/>
<dbReference type="Gene3D" id="3.10.20.30">
    <property type="match status" value="1"/>
</dbReference>
<dbReference type="CDD" id="cd00565">
    <property type="entry name" value="Ubl_ThiS"/>
    <property type="match status" value="1"/>
</dbReference>
<reference evidence="1 2" key="1">
    <citation type="submission" date="2019-01" db="EMBL/GenBank/DDBJ databases">
        <title>Genome sequencing of strain FW100M-2.</title>
        <authorList>
            <person name="Heo J."/>
            <person name="Kim S.-J."/>
            <person name="Kim J.-S."/>
            <person name="Hong S.-B."/>
            <person name="Kwon S.-W."/>
        </authorList>
    </citation>
    <scope>NUCLEOTIDE SEQUENCE [LARGE SCALE GENOMIC DNA]</scope>
    <source>
        <strain evidence="1 2">FW100M-2</strain>
    </source>
</reference>